<organism evidence="1 2">
    <name type="scientific">Euroglyphus maynei</name>
    <name type="common">Mayne's house dust mite</name>
    <dbReference type="NCBI Taxonomy" id="6958"/>
    <lineage>
        <taxon>Eukaryota</taxon>
        <taxon>Metazoa</taxon>
        <taxon>Ecdysozoa</taxon>
        <taxon>Arthropoda</taxon>
        <taxon>Chelicerata</taxon>
        <taxon>Arachnida</taxon>
        <taxon>Acari</taxon>
        <taxon>Acariformes</taxon>
        <taxon>Sarcoptiformes</taxon>
        <taxon>Astigmata</taxon>
        <taxon>Psoroptidia</taxon>
        <taxon>Analgoidea</taxon>
        <taxon>Pyroglyphidae</taxon>
        <taxon>Pyroglyphinae</taxon>
        <taxon>Euroglyphus</taxon>
    </lineage>
</organism>
<reference evidence="1 2" key="1">
    <citation type="submission" date="2017-03" db="EMBL/GenBank/DDBJ databases">
        <title>Genome Survey of Euroglyphus maynei.</title>
        <authorList>
            <person name="Arlian L.G."/>
            <person name="Morgan M.S."/>
            <person name="Rider S.D."/>
        </authorList>
    </citation>
    <scope>NUCLEOTIDE SEQUENCE [LARGE SCALE GENOMIC DNA]</scope>
    <source>
        <strain evidence="1">Arlian Lab</strain>
        <tissue evidence="1">Whole body</tissue>
    </source>
</reference>
<name>A0A1Y3AP08_EURMA</name>
<dbReference type="EMBL" id="MUJZ01071075">
    <property type="protein sequence ID" value="OTF69333.1"/>
    <property type="molecule type" value="Genomic_DNA"/>
</dbReference>
<evidence type="ECO:0000313" key="2">
    <source>
        <dbReference type="Proteomes" id="UP000194236"/>
    </source>
</evidence>
<feature type="non-terminal residue" evidence="1">
    <location>
        <position position="49"/>
    </location>
</feature>
<gene>
    <name evidence="1" type="ORF">BLA29_002604</name>
</gene>
<proteinExistence type="predicted"/>
<dbReference type="AlphaFoldDB" id="A0A1Y3AP08"/>
<keyword evidence="2" id="KW-1185">Reference proteome</keyword>
<evidence type="ECO:0000313" key="1">
    <source>
        <dbReference type="EMBL" id="OTF69333.1"/>
    </source>
</evidence>
<comment type="caution">
    <text evidence="1">The sequence shown here is derived from an EMBL/GenBank/DDBJ whole genome shotgun (WGS) entry which is preliminary data.</text>
</comment>
<sequence length="49" mass="5479">MARDDLVPRKDQSGFPFDKVKVEVCFPNDDSMVTEIGKENEKGESFGSV</sequence>
<protein>
    <submittedName>
        <fullName evidence="1">Uncharacterized protein</fullName>
    </submittedName>
</protein>
<dbReference type="Proteomes" id="UP000194236">
    <property type="component" value="Unassembled WGS sequence"/>
</dbReference>
<accession>A0A1Y3AP08</accession>